<feature type="region of interest" description="Disordered" evidence="3">
    <location>
        <begin position="1"/>
        <end position="48"/>
    </location>
</feature>
<feature type="region of interest" description="Disordered" evidence="3">
    <location>
        <begin position="151"/>
        <end position="172"/>
    </location>
</feature>
<evidence type="ECO:0000256" key="3">
    <source>
        <dbReference type="SAM" id="MobiDB-lite"/>
    </source>
</evidence>
<dbReference type="InterPro" id="IPR039883">
    <property type="entry name" value="Fcf2/DNTTIP2"/>
</dbReference>
<evidence type="ECO:0000313" key="6">
    <source>
        <dbReference type="WBParaSite" id="SMUV_0000782001-mRNA-1"/>
    </source>
</evidence>
<dbReference type="InterPro" id="IPR014810">
    <property type="entry name" value="Fcf2_C"/>
</dbReference>
<dbReference type="STRING" id="451379.A0A0N5ASP1"/>
<feature type="compositionally biased region" description="Basic residues" evidence="3">
    <location>
        <begin position="154"/>
        <end position="172"/>
    </location>
</feature>
<evidence type="ECO:0000313" key="5">
    <source>
        <dbReference type="Proteomes" id="UP000046393"/>
    </source>
</evidence>
<dbReference type="Proteomes" id="UP000046393">
    <property type="component" value="Unplaced"/>
</dbReference>
<keyword evidence="2" id="KW-0539">Nucleus</keyword>
<reference evidence="6" key="1">
    <citation type="submission" date="2017-02" db="UniProtKB">
        <authorList>
            <consortium name="WormBaseParasite"/>
        </authorList>
    </citation>
    <scope>IDENTIFICATION</scope>
</reference>
<name>A0A0N5ASP1_9BILA</name>
<dbReference type="GO" id="GO:0005730">
    <property type="term" value="C:nucleolus"/>
    <property type="evidence" value="ECO:0007669"/>
    <property type="project" value="UniProtKB-SubCell"/>
</dbReference>
<proteinExistence type="predicted"/>
<dbReference type="Pfam" id="PF08698">
    <property type="entry name" value="Fcf2"/>
    <property type="match status" value="1"/>
</dbReference>
<protein>
    <submittedName>
        <fullName evidence="6">Fcf2 domain-containing protein</fullName>
    </submittedName>
</protein>
<dbReference type="PANTHER" id="PTHR21686">
    <property type="entry name" value="DEOXYNUCLEOTIDYLTRANSFERASE TERMINAL-INTERACTING PROTEIN 2"/>
    <property type="match status" value="1"/>
</dbReference>
<keyword evidence="5" id="KW-1185">Reference proteome</keyword>
<sequence length="172" mass="20396">MTTDSNVPDNAGNVDTVLKPESSETTVKDKINEDDKSEYRKTVEREKTKGSDWYNLPATEMTEERARDLEIIQMRDALDTKVHYKKNDRSVLPKYFEVGTVLENKADYYSSRIPKKLRKRTIVEELMADAEFRTKQRKKFEEIKAQQAITRKGAFQHRTYRRRKKHSMKKHH</sequence>
<dbReference type="GO" id="GO:0006396">
    <property type="term" value="P:RNA processing"/>
    <property type="evidence" value="ECO:0007669"/>
    <property type="project" value="TreeGrafter"/>
</dbReference>
<evidence type="ECO:0000256" key="2">
    <source>
        <dbReference type="ARBA" id="ARBA00023242"/>
    </source>
</evidence>
<feature type="compositionally biased region" description="Basic and acidic residues" evidence="3">
    <location>
        <begin position="26"/>
        <end position="48"/>
    </location>
</feature>
<dbReference type="WBParaSite" id="SMUV_0000782001-mRNA-1">
    <property type="protein sequence ID" value="SMUV_0000782001-mRNA-1"/>
    <property type="gene ID" value="SMUV_0000782001"/>
</dbReference>
<evidence type="ECO:0000259" key="4">
    <source>
        <dbReference type="Pfam" id="PF08698"/>
    </source>
</evidence>
<dbReference type="AlphaFoldDB" id="A0A0N5ASP1"/>
<comment type="subcellular location">
    <subcellularLocation>
        <location evidence="1">Nucleus</location>
        <location evidence="1">Nucleolus</location>
    </subcellularLocation>
</comment>
<dbReference type="GO" id="GO:0003723">
    <property type="term" value="F:RNA binding"/>
    <property type="evidence" value="ECO:0007669"/>
    <property type="project" value="TreeGrafter"/>
</dbReference>
<feature type="domain" description="Fcf2 pre-rRNA processing C-terminal" evidence="4">
    <location>
        <begin position="46"/>
        <end position="139"/>
    </location>
</feature>
<dbReference type="PANTHER" id="PTHR21686:SF12">
    <property type="entry name" value="DEOXYNUCLEOTIDYLTRANSFERASE TERMINAL-INTERACTING PROTEIN 2"/>
    <property type="match status" value="1"/>
</dbReference>
<organism evidence="5 6">
    <name type="scientific">Syphacia muris</name>
    <dbReference type="NCBI Taxonomy" id="451379"/>
    <lineage>
        <taxon>Eukaryota</taxon>
        <taxon>Metazoa</taxon>
        <taxon>Ecdysozoa</taxon>
        <taxon>Nematoda</taxon>
        <taxon>Chromadorea</taxon>
        <taxon>Rhabditida</taxon>
        <taxon>Spirurina</taxon>
        <taxon>Oxyuridomorpha</taxon>
        <taxon>Oxyuroidea</taxon>
        <taxon>Oxyuridae</taxon>
        <taxon>Syphacia</taxon>
    </lineage>
</organism>
<evidence type="ECO:0000256" key="1">
    <source>
        <dbReference type="ARBA" id="ARBA00004604"/>
    </source>
</evidence>
<accession>A0A0N5ASP1</accession>